<dbReference type="KEGG" id="cpor:BED41_15610"/>
<feature type="transmembrane region" description="Helical" evidence="1">
    <location>
        <begin position="6"/>
        <end position="25"/>
    </location>
</feature>
<dbReference type="EMBL" id="CP016757">
    <property type="protein sequence ID" value="ANZ46401.1"/>
    <property type="molecule type" value="Genomic_DNA"/>
</dbReference>
<dbReference type="RefSeq" id="WP_066748468.1">
    <property type="nucleotide sequence ID" value="NZ_CP016757.1"/>
</dbReference>
<dbReference type="GeneID" id="83059273"/>
<keyword evidence="1" id="KW-0472">Membrane</keyword>
<dbReference type="Proteomes" id="UP000093044">
    <property type="component" value="Chromosome"/>
</dbReference>
<dbReference type="OrthoDB" id="9965920at2"/>
<evidence type="ECO:0000313" key="2">
    <source>
        <dbReference type="EMBL" id="ANZ46401.1"/>
    </source>
</evidence>
<proteinExistence type="predicted"/>
<name>A0A1B2I8W7_9BACT</name>
<keyword evidence="1" id="KW-1133">Transmembrane helix</keyword>
<gene>
    <name evidence="2" type="ORF">BED41_15610</name>
</gene>
<protein>
    <submittedName>
        <fullName evidence="2">Uncharacterized protein</fullName>
    </submittedName>
</protein>
<keyword evidence="3" id="KW-1185">Reference proteome</keyword>
<sequence length="65" mass="7050">MKKANLYGITAAISLLATVILRYLWITIGNGKSTSLAVSMFAFCALFSFAVAGIVTNGWSIRRHL</sequence>
<dbReference type="AlphaFoldDB" id="A0A1B2I8W7"/>
<evidence type="ECO:0000313" key="3">
    <source>
        <dbReference type="Proteomes" id="UP000093044"/>
    </source>
</evidence>
<accession>A0A1B2I8W7</accession>
<feature type="transmembrane region" description="Helical" evidence="1">
    <location>
        <begin position="37"/>
        <end position="59"/>
    </location>
</feature>
<reference evidence="2" key="1">
    <citation type="submission" date="2016-08" db="EMBL/GenBank/DDBJ databases">
        <title>Complete genome of Cloacibacillus porcorum.</title>
        <authorList>
            <person name="Looft T."/>
            <person name="Bayles D.O."/>
            <person name="Alt D.P."/>
        </authorList>
    </citation>
    <scope>NUCLEOTIDE SEQUENCE [LARGE SCALE GENOMIC DNA]</scope>
    <source>
        <strain evidence="2">CL-84</strain>
    </source>
</reference>
<dbReference type="STRING" id="1197717.BED41_15610"/>
<keyword evidence="1" id="KW-0812">Transmembrane</keyword>
<organism evidence="2 3">
    <name type="scientific">Cloacibacillus porcorum</name>
    <dbReference type="NCBI Taxonomy" id="1197717"/>
    <lineage>
        <taxon>Bacteria</taxon>
        <taxon>Thermotogati</taxon>
        <taxon>Synergistota</taxon>
        <taxon>Synergistia</taxon>
        <taxon>Synergistales</taxon>
        <taxon>Synergistaceae</taxon>
        <taxon>Cloacibacillus</taxon>
    </lineage>
</organism>
<evidence type="ECO:0000256" key="1">
    <source>
        <dbReference type="SAM" id="Phobius"/>
    </source>
</evidence>